<proteinExistence type="predicted"/>
<reference evidence="2 3" key="1">
    <citation type="submission" date="2019-06" db="EMBL/GenBank/DDBJ databases">
        <title>Genome sequence of Ureibacillus terrenus.</title>
        <authorList>
            <person name="Maclea K.S."/>
            <person name="Simoes M."/>
        </authorList>
    </citation>
    <scope>NUCLEOTIDE SEQUENCE [LARGE SCALE GENOMIC DNA]</scope>
    <source>
        <strain evidence="2 3">ATCC BAA-384</strain>
    </source>
</reference>
<evidence type="ECO:0000313" key="3">
    <source>
        <dbReference type="Proteomes" id="UP000315753"/>
    </source>
</evidence>
<accession>A0A540V036</accession>
<organism evidence="2 3">
    <name type="scientific">Ureibacillus terrenus</name>
    <dbReference type="NCBI Taxonomy" id="118246"/>
    <lineage>
        <taxon>Bacteria</taxon>
        <taxon>Bacillati</taxon>
        <taxon>Bacillota</taxon>
        <taxon>Bacilli</taxon>
        <taxon>Bacillales</taxon>
        <taxon>Caryophanaceae</taxon>
        <taxon>Ureibacillus</taxon>
    </lineage>
</organism>
<dbReference type="EMBL" id="VIGD01000015">
    <property type="protein sequence ID" value="TQE90131.1"/>
    <property type="molecule type" value="Genomic_DNA"/>
</dbReference>
<dbReference type="RefSeq" id="WP_141602898.1">
    <property type="nucleotide sequence ID" value="NZ_JARMSB010000006.1"/>
</dbReference>
<dbReference type="OrthoDB" id="2964549at2"/>
<evidence type="ECO:0000313" key="2">
    <source>
        <dbReference type="EMBL" id="TQE90131.1"/>
    </source>
</evidence>
<dbReference type="Proteomes" id="UP000315753">
    <property type="component" value="Unassembled WGS sequence"/>
</dbReference>
<keyword evidence="3" id="KW-1185">Reference proteome</keyword>
<comment type="caution">
    <text evidence="2">The sequence shown here is derived from an EMBL/GenBank/DDBJ whole genome shotgun (WGS) entry which is preliminary data.</text>
</comment>
<evidence type="ECO:0000256" key="1">
    <source>
        <dbReference type="SAM" id="MobiDB-lite"/>
    </source>
</evidence>
<dbReference type="AlphaFoldDB" id="A0A540V036"/>
<gene>
    <name evidence="2" type="ORF">FKZ59_11455</name>
</gene>
<feature type="compositionally biased region" description="Basic and acidic residues" evidence="1">
    <location>
        <begin position="262"/>
        <end position="274"/>
    </location>
</feature>
<protein>
    <submittedName>
        <fullName evidence="2">Uncharacterized protein</fullName>
    </submittedName>
</protein>
<sequence length="293" mass="33717">MAKIDWEMMTQFIFSKEYGIVEEVVSVQVIPRWQQSETEDSIRLTGIYHIKATVRFNPAIKPTFSEGTLIEHLDLKGDEGYFEYAMPLEVDLPREKVAKDCKPELIIDDISFFVYDGSSCTFKWEVNCTFDEPVAGALFQVESEEEAAESAAEKTAERVAVVATNTGEVLETSKTDQPPATLEHRLVNEEREKGQTSETLHLLEDESLTNFERFKKPLNETDHKEASKKEEAVQTYNFVEEAKKIRKEEEQQVKQQANESSNKLHIDDRFKSPSDTDDFYNELSESFSILKFR</sequence>
<name>A0A540V036_9BACL</name>
<feature type="region of interest" description="Disordered" evidence="1">
    <location>
        <begin position="247"/>
        <end position="277"/>
    </location>
</feature>